<evidence type="ECO:0000313" key="3">
    <source>
        <dbReference type="Proteomes" id="UP001157961"/>
    </source>
</evidence>
<protein>
    <recommendedName>
        <fullName evidence="4">Holin-X, holin superfamily III</fullName>
    </recommendedName>
</protein>
<keyword evidence="1" id="KW-0812">Transmembrane</keyword>
<sequence length="155" mass="16201">MSNRISRNISIILRSERLIAQRHLAVLRRQTGLMAMALVVSAVGLVMLNVAAFFALQEVMTAAAAALIVGVVNFLLAGLFVLLASSKSSIEEDINAVSEVRDMAIEDLEAEVRQAADEAKSAVDAVKSMAANPLGGIAPGVAASIAKAIVKAMKT</sequence>
<keyword evidence="1" id="KW-0472">Membrane</keyword>
<gene>
    <name evidence="2" type="ORF">SAMN06265373_10277</name>
</gene>
<feature type="transmembrane region" description="Helical" evidence="1">
    <location>
        <begin position="32"/>
        <end position="56"/>
    </location>
</feature>
<evidence type="ECO:0000313" key="2">
    <source>
        <dbReference type="EMBL" id="SMP10122.1"/>
    </source>
</evidence>
<name>A0ABY1NHM8_9RHOB</name>
<evidence type="ECO:0000256" key="1">
    <source>
        <dbReference type="SAM" id="Phobius"/>
    </source>
</evidence>
<accession>A0ABY1NHM8</accession>
<organism evidence="2 3">
    <name type="scientific">Shimia sagamensis</name>
    <dbReference type="NCBI Taxonomy" id="1566352"/>
    <lineage>
        <taxon>Bacteria</taxon>
        <taxon>Pseudomonadati</taxon>
        <taxon>Pseudomonadota</taxon>
        <taxon>Alphaproteobacteria</taxon>
        <taxon>Rhodobacterales</taxon>
        <taxon>Roseobacteraceae</taxon>
    </lineage>
</organism>
<dbReference type="EMBL" id="FXTY01000002">
    <property type="protein sequence ID" value="SMP10122.1"/>
    <property type="molecule type" value="Genomic_DNA"/>
</dbReference>
<proteinExistence type="predicted"/>
<keyword evidence="1" id="KW-1133">Transmembrane helix</keyword>
<keyword evidence="3" id="KW-1185">Reference proteome</keyword>
<reference evidence="2 3" key="1">
    <citation type="submission" date="2017-05" db="EMBL/GenBank/DDBJ databases">
        <authorList>
            <person name="Varghese N."/>
            <person name="Submissions S."/>
        </authorList>
    </citation>
    <scope>NUCLEOTIDE SEQUENCE [LARGE SCALE GENOMIC DNA]</scope>
    <source>
        <strain evidence="2 3">DSM 29734</strain>
    </source>
</reference>
<dbReference type="RefSeq" id="WP_283424842.1">
    <property type="nucleotide sequence ID" value="NZ_FXTY01000002.1"/>
</dbReference>
<feature type="transmembrane region" description="Helical" evidence="1">
    <location>
        <begin position="62"/>
        <end position="84"/>
    </location>
</feature>
<dbReference type="Proteomes" id="UP001157961">
    <property type="component" value="Unassembled WGS sequence"/>
</dbReference>
<comment type="caution">
    <text evidence="2">The sequence shown here is derived from an EMBL/GenBank/DDBJ whole genome shotgun (WGS) entry which is preliminary data.</text>
</comment>
<evidence type="ECO:0008006" key="4">
    <source>
        <dbReference type="Google" id="ProtNLM"/>
    </source>
</evidence>